<dbReference type="RefSeq" id="WP_338777415.1">
    <property type="nucleotide sequence ID" value="NZ_CP147407.1"/>
</dbReference>
<evidence type="ECO:0000256" key="7">
    <source>
        <dbReference type="ARBA" id="ARBA00023136"/>
    </source>
</evidence>
<dbReference type="Pfam" id="PF01478">
    <property type="entry name" value="Peptidase_A24"/>
    <property type="match status" value="1"/>
</dbReference>
<keyword evidence="9" id="KW-0489">Methyltransferase</keyword>
<dbReference type="Gene3D" id="1.20.120.1220">
    <property type="match status" value="1"/>
</dbReference>
<dbReference type="PRINTS" id="PR00864">
    <property type="entry name" value="PREPILNPTASE"/>
</dbReference>
<feature type="transmembrane region" description="Helical" evidence="10">
    <location>
        <begin position="77"/>
        <end position="96"/>
    </location>
</feature>
<dbReference type="InterPro" id="IPR010627">
    <property type="entry name" value="Prepilin_pept_A24_N"/>
</dbReference>
<keyword evidence="9" id="KW-0378">Hydrolase</keyword>
<evidence type="ECO:0000259" key="12">
    <source>
        <dbReference type="Pfam" id="PF06750"/>
    </source>
</evidence>
<keyword evidence="3" id="KW-1003">Cell membrane</keyword>
<protein>
    <recommendedName>
        <fullName evidence="9">Prepilin leader peptidase/N-methyltransferase</fullName>
        <ecNumber evidence="9">2.1.1.-</ecNumber>
        <ecNumber evidence="9">3.4.23.43</ecNumber>
    </recommendedName>
</protein>
<evidence type="ECO:0000256" key="9">
    <source>
        <dbReference type="RuleBase" id="RU003794"/>
    </source>
</evidence>
<evidence type="ECO:0000256" key="1">
    <source>
        <dbReference type="ARBA" id="ARBA00004429"/>
    </source>
</evidence>
<feature type="transmembrane region" description="Helical" evidence="10">
    <location>
        <begin position="181"/>
        <end position="204"/>
    </location>
</feature>
<evidence type="ECO:0000256" key="4">
    <source>
        <dbReference type="ARBA" id="ARBA00022519"/>
    </source>
</evidence>
<feature type="transmembrane region" description="Helical" evidence="10">
    <location>
        <begin position="152"/>
        <end position="169"/>
    </location>
</feature>
<feature type="transmembrane region" description="Helical" evidence="10">
    <location>
        <begin position="102"/>
        <end position="122"/>
    </location>
</feature>
<keyword evidence="5 9" id="KW-0812">Transmembrane</keyword>
<dbReference type="Pfam" id="PF06750">
    <property type="entry name" value="A24_N_bact"/>
    <property type="match status" value="1"/>
</dbReference>
<evidence type="ECO:0000259" key="11">
    <source>
        <dbReference type="Pfam" id="PF01478"/>
    </source>
</evidence>
<dbReference type="PANTHER" id="PTHR30487:SF0">
    <property type="entry name" value="PREPILIN LEADER PEPTIDASE_N-METHYLTRANSFERASE-RELATED"/>
    <property type="match status" value="1"/>
</dbReference>
<gene>
    <name evidence="13" type="ORF">WCV65_14500</name>
</gene>
<reference evidence="13 14" key="1">
    <citation type="submission" date="2024-02" db="EMBL/GenBank/DDBJ databases">
        <title>Seven novel Bacillus-like species.</title>
        <authorList>
            <person name="Liu G."/>
        </authorList>
    </citation>
    <scope>NUCLEOTIDE SEQUENCE [LARGE SCALE GENOMIC DNA]</scope>
    <source>
        <strain evidence="13 14">FJAT-52054</strain>
    </source>
</reference>
<evidence type="ECO:0000256" key="10">
    <source>
        <dbReference type="SAM" id="Phobius"/>
    </source>
</evidence>
<keyword evidence="9" id="KW-0808">Transferase</keyword>
<keyword evidence="6 10" id="KW-1133">Transmembrane helix</keyword>
<dbReference type="EC" id="2.1.1.-" evidence="9"/>
<dbReference type="InterPro" id="IPR014032">
    <property type="entry name" value="Peptidase_A24A_bac"/>
</dbReference>
<keyword evidence="9" id="KW-0511">Multifunctional enzyme</keyword>
<feature type="domain" description="Prepilin peptidase A24 N-terminal" evidence="12">
    <location>
        <begin position="13"/>
        <end position="92"/>
    </location>
</feature>
<dbReference type="InterPro" id="IPR000045">
    <property type="entry name" value="Prepilin_IV_endopep_pep"/>
</dbReference>
<proteinExistence type="inferred from homology"/>
<evidence type="ECO:0000256" key="5">
    <source>
        <dbReference type="ARBA" id="ARBA00022692"/>
    </source>
</evidence>
<organism evidence="13 14">
    <name type="scientific">Metabacillus sediminis</name>
    <dbReference type="NCBI Taxonomy" id="3117746"/>
    <lineage>
        <taxon>Bacteria</taxon>
        <taxon>Bacillati</taxon>
        <taxon>Bacillota</taxon>
        <taxon>Bacilli</taxon>
        <taxon>Bacillales</taxon>
        <taxon>Bacillaceae</taxon>
        <taxon>Metabacillus</taxon>
    </lineage>
</organism>
<accession>A0ABZ2NEV1</accession>
<evidence type="ECO:0000256" key="6">
    <source>
        <dbReference type="ARBA" id="ARBA00022989"/>
    </source>
</evidence>
<sequence>MILPLIIHTYLFILGAVLGSFFNVVGLRVPEGQSIVRPRSACPGCSHQLSAKELVPIFSYLFQKGACANCRKPISPIYPLMELLTAILFTISPLLVGWSKELTVALTLISLCSIIMVSDIRYMIIPDKVLLVFLPLLLIERIFIPLHPWWDPIAGILLGVFIPFVIILASRGGMGAGDMKLLGVLGAALGWKLVLLAFFLSTLFGTVAGLFGMAAGKVKRGKPFPFGPFIVLGALVSYFWGERLIDWYVSVFIFF</sequence>
<feature type="transmembrane region" description="Helical" evidence="10">
    <location>
        <begin position="6"/>
        <end position="29"/>
    </location>
</feature>
<feature type="domain" description="Prepilin type IV endopeptidase peptidase" evidence="11">
    <location>
        <begin position="107"/>
        <end position="209"/>
    </location>
</feature>
<evidence type="ECO:0000256" key="2">
    <source>
        <dbReference type="ARBA" id="ARBA00005801"/>
    </source>
</evidence>
<evidence type="ECO:0000313" key="14">
    <source>
        <dbReference type="Proteomes" id="UP001377337"/>
    </source>
</evidence>
<dbReference type="Proteomes" id="UP001377337">
    <property type="component" value="Chromosome"/>
</dbReference>
<feature type="transmembrane region" description="Helical" evidence="10">
    <location>
        <begin position="129"/>
        <end position="146"/>
    </location>
</feature>
<comment type="catalytic activity">
    <reaction evidence="9">
        <text>Typically cleaves a -Gly-|-Phe- bond to release an N-terminal, basic peptide of 5-8 residues from type IV prepilin, and then N-methylates the new N-terminal amino group, the methyl donor being S-adenosyl-L-methionine.</text>
        <dbReference type="EC" id="3.4.23.43"/>
    </reaction>
</comment>
<feature type="transmembrane region" description="Helical" evidence="10">
    <location>
        <begin position="224"/>
        <end position="241"/>
    </location>
</feature>
<evidence type="ECO:0000256" key="3">
    <source>
        <dbReference type="ARBA" id="ARBA00022475"/>
    </source>
</evidence>
<keyword evidence="9" id="KW-0645">Protease</keyword>
<name>A0ABZ2NEV1_9BACI</name>
<comment type="similarity">
    <text evidence="2 8">Belongs to the peptidase A24 family.</text>
</comment>
<keyword evidence="14" id="KW-1185">Reference proteome</keyword>
<keyword evidence="4" id="KW-0997">Cell inner membrane</keyword>
<dbReference type="InterPro" id="IPR050882">
    <property type="entry name" value="Prepilin_peptidase/N-MTase"/>
</dbReference>
<evidence type="ECO:0000256" key="8">
    <source>
        <dbReference type="RuleBase" id="RU003793"/>
    </source>
</evidence>
<dbReference type="PANTHER" id="PTHR30487">
    <property type="entry name" value="TYPE 4 PREPILIN-LIKE PROTEINS LEADER PEPTIDE-PROCESSING ENZYME"/>
    <property type="match status" value="1"/>
</dbReference>
<comment type="function">
    <text evidence="9">Plays an essential role in type IV pili and type II pseudopili formation by proteolytically removing the leader sequence from substrate proteins and subsequently monomethylating the alpha-amino group of the newly exposed N-terminal phenylalanine.</text>
</comment>
<comment type="subcellular location">
    <subcellularLocation>
        <location evidence="1">Cell inner membrane</location>
        <topology evidence="1">Multi-pass membrane protein</topology>
    </subcellularLocation>
    <subcellularLocation>
        <location evidence="9">Cell membrane</location>
        <topology evidence="9">Multi-pass membrane protein</topology>
    </subcellularLocation>
</comment>
<keyword evidence="7 10" id="KW-0472">Membrane</keyword>
<dbReference type="EC" id="3.4.23.43" evidence="9"/>
<dbReference type="EMBL" id="CP147407">
    <property type="protein sequence ID" value="WXB95767.1"/>
    <property type="molecule type" value="Genomic_DNA"/>
</dbReference>
<evidence type="ECO:0000313" key="13">
    <source>
        <dbReference type="EMBL" id="WXB95767.1"/>
    </source>
</evidence>